<evidence type="ECO:0000256" key="2">
    <source>
        <dbReference type="ARBA" id="ARBA00022723"/>
    </source>
</evidence>
<dbReference type="InterPro" id="IPR022948">
    <property type="entry name" value="COD_ChbG_bac"/>
</dbReference>
<evidence type="ECO:0000256" key="1">
    <source>
        <dbReference type="ARBA" id="ARBA00001946"/>
    </source>
</evidence>
<dbReference type="InterPro" id="IPR011330">
    <property type="entry name" value="Glyco_hydro/deAcase_b/a-brl"/>
</dbReference>
<sequence length="259" mass="28537">MAVLLIINADDFGYTAGVNRGIIKAMECGAVTSTSLMVNQPGTGDALAVLRRGGLKAAGVHLCLTAGRPVCDPAEVPSLVDDRGWFKKKDALLSGLLNEEEVRKEFLAQVEKVRAAGVRISHLDTHHHVHSHPVILEALLDVARHYRLPVRSLDSSMRKRIRSRGIPTPDYFCGCWFDERVSGESFRRLVAAGLQNGAGVMELMTHPGMVDEELERRSSYTWQRERELAILCDPDTRQWLLDQGIGLAGYLDLAGRSPG</sequence>
<keyword evidence="7" id="KW-1185">Reference proteome</keyword>
<dbReference type="Gene3D" id="3.20.20.370">
    <property type="entry name" value="Glycoside hydrolase/deacetylase"/>
    <property type="match status" value="1"/>
</dbReference>
<dbReference type="CDD" id="cd10803">
    <property type="entry name" value="YdjC_EF3048_like"/>
    <property type="match status" value="1"/>
</dbReference>
<dbReference type="GO" id="GO:0019213">
    <property type="term" value="F:deacetylase activity"/>
    <property type="evidence" value="ECO:0007669"/>
    <property type="project" value="TreeGrafter"/>
</dbReference>
<evidence type="ECO:0000256" key="4">
    <source>
        <dbReference type="ARBA" id="ARBA00022842"/>
    </source>
</evidence>
<evidence type="ECO:0008006" key="8">
    <source>
        <dbReference type="Google" id="ProtNLM"/>
    </source>
</evidence>
<keyword evidence="5" id="KW-0119">Carbohydrate metabolism</keyword>
<proteinExistence type="predicted"/>
<reference evidence="7" key="1">
    <citation type="submission" date="2016-11" db="EMBL/GenBank/DDBJ databases">
        <authorList>
            <person name="Varghese N."/>
            <person name="Submissions S."/>
        </authorList>
    </citation>
    <scope>NUCLEOTIDE SEQUENCE [LARGE SCALE GENOMIC DNA]</scope>
    <source>
        <strain evidence="7">DSM 11792</strain>
    </source>
</reference>
<evidence type="ECO:0000313" key="6">
    <source>
        <dbReference type="EMBL" id="SHF52702.1"/>
    </source>
</evidence>
<dbReference type="SUPFAM" id="SSF88713">
    <property type="entry name" value="Glycoside hydrolase/deacetylase"/>
    <property type="match status" value="1"/>
</dbReference>
<dbReference type="EMBL" id="FQUW01000036">
    <property type="protein sequence ID" value="SHF52702.1"/>
    <property type="molecule type" value="Genomic_DNA"/>
</dbReference>
<keyword evidence="2" id="KW-0479">Metal-binding</keyword>
<evidence type="ECO:0000256" key="3">
    <source>
        <dbReference type="ARBA" id="ARBA00022801"/>
    </source>
</evidence>
<organism evidence="6 7">
    <name type="scientific">Desulfofundulus australicus DSM 11792</name>
    <dbReference type="NCBI Taxonomy" id="1121425"/>
    <lineage>
        <taxon>Bacteria</taxon>
        <taxon>Bacillati</taxon>
        <taxon>Bacillota</taxon>
        <taxon>Clostridia</taxon>
        <taxon>Eubacteriales</taxon>
        <taxon>Peptococcaceae</taxon>
        <taxon>Desulfofundulus</taxon>
    </lineage>
</organism>
<dbReference type="RefSeq" id="WP_073166810.1">
    <property type="nucleotide sequence ID" value="NZ_FQUW01000036.1"/>
</dbReference>
<dbReference type="GO" id="GO:0016811">
    <property type="term" value="F:hydrolase activity, acting on carbon-nitrogen (but not peptide) bonds, in linear amides"/>
    <property type="evidence" value="ECO:0007669"/>
    <property type="project" value="InterPro"/>
</dbReference>
<name>A0A1M5CE45_9FIRM</name>
<dbReference type="Pfam" id="PF04794">
    <property type="entry name" value="YdjC"/>
    <property type="match status" value="1"/>
</dbReference>
<evidence type="ECO:0000313" key="7">
    <source>
        <dbReference type="Proteomes" id="UP000184196"/>
    </source>
</evidence>
<dbReference type="PANTHER" id="PTHR31609">
    <property type="entry name" value="YDJC DEACETYLASE FAMILY MEMBER"/>
    <property type="match status" value="1"/>
</dbReference>
<dbReference type="AlphaFoldDB" id="A0A1M5CE45"/>
<dbReference type="GO" id="GO:0046872">
    <property type="term" value="F:metal ion binding"/>
    <property type="evidence" value="ECO:0007669"/>
    <property type="project" value="UniProtKB-KW"/>
</dbReference>
<dbReference type="InterPro" id="IPR006879">
    <property type="entry name" value="YdjC-like"/>
</dbReference>
<dbReference type="PANTHER" id="PTHR31609:SF1">
    <property type="entry name" value="CARBOHYDRATE DEACETYLASE"/>
    <property type="match status" value="1"/>
</dbReference>
<keyword evidence="4" id="KW-0460">Magnesium</keyword>
<accession>A0A1M5CE45</accession>
<protein>
    <recommendedName>
        <fullName evidence="8">Carbohydrate deacetylase</fullName>
    </recommendedName>
</protein>
<evidence type="ECO:0000256" key="5">
    <source>
        <dbReference type="ARBA" id="ARBA00023277"/>
    </source>
</evidence>
<gene>
    <name evidence="6" type="ORF">SAMN02745218_02503</name>
</gene>
<keyword evidence="3" id="KW-0378">Hydrolase</keyword>
<dbReference type="Proteomes" id="UP000184196">
    <property type="component" value="Unassembled WGS sequence"/>
</dbReference>
<comment type="cofactor">
    <cofactor evidence="1">
        <name>Mg(2+)</name>
        <dbReference type="ChEBI" id="CHEBI:18420"/>
    </cofactor>
</comment>
<dbReference type="GO" id="GO:0000272">
    <property type="term" value="P:polysaccharide catabolic process"/>
    <property type="evidence" value="ECO:0007669"/>
    <property type="project" value="InterPro"/>
</dbReference>